<dbReference type="InterPro" id="IPR056474">
    <property type="entry name" value="SEN1_barrel"/>
</dbReference>
<dbReference type="GO" id="GO:0004386">
    <property type="term" value="F:helicase activity"/>
    <property type="evidence" value="ECO:0007669"/>
    <property type="project" value="UniProtKB-KW"/>
</dbReference>
<feature type="compositionally biased region" description="Basic and acidic residues" evidence="6">
    <location>
        <begin position="2054"/>
        <end position="2065"/>
    </location>
</feature>
<dbReference type="Pfam" id="PF13086">
    <property type="entry name" value="AAA_11"/>
    <property type="match status" value="1"/>
</dbReference>
<evidence type="ECO:0000313" key="11">
    <source>
        <dbReference type="Proteomes" id="UP000467841"/>
    </source>
</evidence>
<protein>
    <submittedName>
        <fullName evidence="10">Uncharacterized protein</fullName>
    </submittedName>
</protein>
<feature type="coiled-coil region" evidence="5">
    <location>
        <begin position="1693"/>
        <end position="1720"/>
    </location>
</feature>
<feature type="compositionally biased region" description="Basic and acidic residues" evidence="6">
    <location>
        <begin position="1078"/>
        <end position="1115"/>
    </location>
</feature>
<evidence type="ECO:0000313" key="10">
    <source>
        <dbReference type="EMBL" id="CAA7056708.1"/>
    </source>
</evidence>
<evidence type="ECO:0000256" key="2">
    <source>
        <dbReference type="ARBA" id="ARBA00022801"/>
    </source>
</evidence>
<feature type="region of interest" description="Disordered" evidence="6">
    <location>
        <begin position="1061"/>
        <end position="1117"/>
    </location>
</feature>
<proteinExistence type="predicted"/>
<accession>A0A6D2KTN0</accession>
<reference evidence="10" key="1">
    <citation type="submission" date="2020-01" db="EMBL/GenBank/DDBJ databases">
        <authorList>
            <person name="Mishra B."/>
        </authorList>
    </citation>
    <scope>NUCLEOTIDE SEQUENCE [LARGE SCALE GENOMIC DNA]</scope>
</reference>
<dbReference type="Gene3D" id="3.40.50.300">
    <property type="entry name" value="P-loop containing nucleotide triphosphate hydrolases"/>
    <property type="match status" value="2"/>
</dbReference>
<keyword evidence="2" id="KW-0378">Hydrolase</keyword>
<keyword evidence="5" id="KW-0175">Coiled coil</keyword>
<evidence type="ECO:0000256" key="6">
    <source>
        <dbReference type="SAM" id="MobiDB-lite"/>
    </source>
</evidence>
<evidence type="ECO:0000259" key="9">
    <source>
        <dbReference type="Pfam" id="PF23576"/>
    </source>
</evidence>
<dbReference type="InterPro" id="IPR041677">
    <property type="entry name" value="DNA2/NAM7_AAA_11"/>
</dbReference>
<feature type="domain" description="Helicase SEN1 beta-barrel" evidence="9">
    <location>
        <begin position="1271"/>
        <end position="1373"/>
    </location>
</feature>
<dbReference type="PANTHER" id="PTHR10887">
    <property type="entry name" value="DNA2/NAM7 HELICASE FAMILY"/>
    <property type="match status" value="1"/>
</dbReference>
<dbReference type="InterPro" id="IPR027417">
    <property type="entry name" value="P-loop_NTPase"/>
</dbReference>
<evidence type="ECO:0000256" key="1">
    <source>
        <dbReference type="ARBA" id="ARBA00022741"/>
    </source>
</evidence>
<feature type="region of interest" description="Disordered" evidence="6">
    <location>
        <begin position="2054"/>
        <end position="2265"/>
    </location>
</feature>
<dbReference type="InterPro" id="IPR041679">
    <property type="entry name" value="DNA2/NAM7-like_C"/>
</dbReference>
<dbReference type="InterPro" id="IPR047187">
    <property type="entry name" value="SF1_C_Upf1"/>
</dbReference>
<dbReference type="Proteomes" id="UP000467841">
    <property type="component" value="Unassembled WGS sequence"/>
</dbReference>
<evidence type="ECO:0000256" key="5">
    <source>
        <dbReference type="SAM" id="Coils"/>
    </source>
</evidence>
<keyword evidence="3" id="KW-0347">Helicase</keyword>
<keyword evidence="11" id="KW-1185">Reference proteome</keyword>
<dbReference type="EMBL" id="CACVBM020001651">
    <property type="protein sequence ID" value="CAA7056708.1"/>
    <property type="molecule type" value="Genomic_DNA"/>
</dbReference>
<dbReference type="Pfam" id="PF13087">
    <property type="entry name" value="AAA_12"/>
    <property type="match status" value="1"/>
</dbReference>
<dbReference type="GO" id="GO:0005524">
    <property type="term" value="F:ATP binding"/>
    <property type="evidence" value="ECO:0007669"/>
    <property type="project" value="UniProtKB-KW"/>
</dbReference>
<dbReference type="Pfam" id="PF23576">
    <property type="entry name" value="SEN1_barrel"/>
    <property type="match status" value="1"/>
</dbReference>
<feature type="compositionally biased region" description="Basic and acidic residues" evidence="6">
    <location>
        <begin position="1483"/>
        <end position="1494"/>
    </location>
</feature>
<feature type="compositionally biased region" description="Basic and acidic residues" evidence="6">
    <location>
        <begin position="2155"/>
        <end position="2164"/>
    </location>
</feature>
<evidence type="ECO:0000259" key="7">
    <source>
        <dbReference type="Pfam" id="PF13086"/>
    </source>
</evidence>
<feature type="domain" description="DNA2/NAM7 helicase helicase" evidence="7">
    <location>
        <begin position="1431"/>
        <end position="1804"/>
    </location>
</feature>
<organism evidence="10 11">
    <name type="scientific">Microthlaspi erraticum</name>
    <dbReference type="NCBI Taxonomy" id="1685480"/>
    <lineage>
        <taxon>Eukaryota</taxon>
        <taxon>Viridiplantae</taxon>
        <taxon>Streptophyta</taxon>
        <taxon>Embryophyta</taxon>
        <taxon>Tracheophyta</taxon>
        <taxon>Spermatophyta</taxon>
        <taxon>Magnoliopsida</taxon>
        <taxon>eudicotyledons</taxon>
        <taxon>Gunneridae</taxon>
        <taxon>Pentapetalae</taxon>
        <taxon>rosids</taxon>
        <taxon>malvids</taxon>
        <taxon>Brassicales</taxon>
        <taxon>Brassicaceae</taxon>
        <taxon>Coluteocarpeae</taxon>
        <taxon>Microthlaspi</taxon>
    </lineage>
</organism>
<dbReference type="FunFam" id="3.40.50.300:FF:000326">
    <property type="entry name" value="P-loop containing nucleoside triphosphate hydrolase"/>
    <property type="match status" value="1"/>
</dbReference>
<dbReference type="OrthoDB" id="6513042at2759"/>
<feature type="compositionally biased region" description="Basic and acidic residues" evidence="6">
    <location>
        <begin position="2171"/>
        <end position="2192"/>
    </location>
</feature>
<dbReference type="CDD" id="cd18808">
    <property type="entry name" value="SF1_C_Upf1"/>
    <property type="match status" value="1"/>
</dbReference>
<dbReference type="GO" id="GO:0005694">
    <property type="term" value="C:chromosome"/>
    <property type="evidence" value="ECO:0007669"/>
    <property type="project" value="UniProtKB-ARBA"/>
</dbReference>
<dbReference type="GO" id="GO:0016787">
    <property type="term" value="F:hydrolase activity"/>
    <property type="evidence" value="ECO:0007669"/>
    <property type="project" value="UniProtKB-KW"/>
</dbReference>
<feature type="compositionally biased region" description="Basic and acidic residues" evidence="6">
    <location>
        <begin position="2129"/>
        <end position="2144"/>
    </location>
</feature>
<evidence type="ECO:0000256" key="3">
    <source>
        <dbReference type="ARBA" id="ARBA00022806"/>
    </source>
</evidence>
<feature type="compositionally biased region" description="Basic residues" evidence="6">
    <location>
        <begin position="2229"/>
        <end position="2238"/>
    </location>
</feature>
<dbReference type="PANTHER" id="PTHR10887:SF495">
    <property type="entry name" value="HELICASE SENATAXIN ISOFORM X1-RELATED"/>
    <property type="match status" value="1"/>
</dbReference>
<keyword evidence="1" id="KW-0547">Nucleotide-binding</keyword>
<sequence>MSSKVSSSGELLSRWRRIEEDEGDNDGCDPSTVRRLNQRKEQWFTDAFTLLISLPRDTHICCGYGDVMGPLLETFYNFFTDDRNDSPLKVLWKRISEEMRLCAQCICQHHQTQEMYEKEYECSSVGPLLAVLRKIDEERVTRHLQEINSRVENGTYDPNSHHAEVVSVMYEVLMFPFFFDDMSLCTEFEKFIESIDNIHELAFAENQEFPGVYALLFLNRRVRVIGYRLARAMGKLRSATQLERLQPLLKKFIGILEMEGLPSASQEPRPRIYLDRSSIWLGMTSLLEFLEGPAFEEGILEPYPDFVDTVLNHISGDSPEFSLAVNCLKELFKTLGCKLWLRATLSPSVMRNTLLGQCFHTRAEKIHKAIFDLFQPLLQSLEALRDGEHEKQRRHFLYFLLHQVPVSSNFSVLARRIGHKIALLIVLRGYKMNPPCPPFECAHMWGPSLVSSFKDSSLHISLRQPAIDLVQVILVSDATALLASQLRNNTGKYMGNEVKYDDDDSNLPFSHAVEDVSDHPWIDFTQQSKITLGECKEWMCIPMLWITTLTNTNLLNLPISLSQAVFWSRSRFCLVESEKSDELTVDIETWLSSSAVEIKDTLGWKLATGSDDGGPGKESKNSVTVSKMCPTLIRTLKRLTTCFLVQMGEECRKQWTWVPGMGETFILSLSDPDDIIRQFGKSMLEHVSNTRGLSCGLKFLCSQSSHLRFVFSGARQVLQQVHLSTVLQSFQILHHFFFLLFKLLKEEDVAISDGVKSSAGGFLRQPDFNAPPMIGNRNSLSATPELLNFLYSLAEVTWGAIRKCLAEGKAFIHQSVSQMTCVRLLEIIPVVLGKLRLSREDSCDIRGALKDASDLKWLPDLIDWGRSQLKVVVAYWRRALGALLDILQGSKSTACSSAVQAIRRILSSDDLDIEQLAEQISRLVPKANEYQILKPVDVVGKTPDNMVDLTEDETEKGSLKNLPSLHKSHQLDINKTLPPIKSIPQVSSLKKSTYSVDTSKFPEAVLSEKDVSVSSSNIVRNLPTTNAEPSKVRTSSIDTSKFSAAVLSEKDVSVSSSNIVRNLPSTNAEPSKVGSMSREAENRQKVRDPLSSENRADLKNATDEVISRGTSKESQKAAISNKKGVDLRKVVNETEADPLDLALKHLKPQSLPLAKPGPIVPKRQIIQLCAPVNKRSDRWQRQEAGFKRFRPPRLEDWFRKILQMDYYAIVGLSSTNKDENQNVGKFKEVPVRFGSPEQYIQIFQPLVLEEFKAQLQSSFQEISSVEEIYYGVLSVLSIERVDDFHFVRFMQDENDDPNSKSFSENDLILFTKEYPENSSVGVNMMGKVEGREWDDKKRSSILNVRLYLQNGSSRLNQARRNLLDRSQWHASRILNITSQIREFQALSSIKDIPVLPVILSPMSDSNYDSEIKRSDLRSLPNSLQQILKSSFNESQLQAISVAIGSSNMPKDFDISLIQGPPGTGKTRTIVAIISGLLASVSRKTGDNGNSEHVHSSSTTSRQRMNPNVAIARVWQEAALAKQLDDDGETNKKMGEKIGRGRVLICAQSNAAVDELVSRISSLGIYGRDGKMFKPYLVRVGNAKTVHANSMPFFLDTLVDQRLAEEKMRINKAKNNKAADSSALLRCNLEKVVDQITHFEAKRANLNQESLDAKDKLGNKNLNKDDDGKPMSDAELGIRLRRLYEQKRKIYKDLSAVQAQERKANNEIRQLKNKLRKSILKEAQIVVTTLSGCGGDLYNVCAESLSSHKFGNPSEDNLFDAVVIDEAAQALEPATLIPLQLLRSRGTKCIMVGDPKQLPATVLSNIASKFLYECSMFERLQRAGYPILMLTQQYRMHPEISRFPSLHFYDNKLLNGVDMSSKSAPFHESHYLGPYVFYDIVDGQENRSGDSSSVCNEQEAEAAVQLLRFFKKRYPSEFVAGRIGIITPYKRQLAVLRSRFSSAFGAQVAADMELNTVDGFQGREVDILVLSTVRATHSGPEGSNQSRIGFVADVRRMNVALTRARLSLWVLGNTRTLQRDHNWGALVKDAKERDVIIPVRRPYNFMFGEKNAEQKHFENLPEPEKQHSRRKEQRTETSSDRKMRKSDGDDAALSSKGSDSKHSRRKTKEEASSQREKVAPSSEKVTSEVNPKRSEEKRGKMKGTEKSSNPENTDVDTSKNEDPKALKKSKKFKLDSNKRASPTDESEQRERQINKGNASNQGGVEDMISKRKQQREAVAAILNSSLIPSHKPKPPKRPRSPSSAASSHPRPPKAIKDSTKNNSKQR</sequence>
<gene>
    <name evidence="10" type="ORF">MERR_LOCUS43944</name>
</gene>
<feature type="compositionally biased region" description="Basic and acidic residues" evidence="6">
    <location>
        <begin position="2106"/>
        <end position="2117"/>
    </location>
</feature>
<keyword evidence="4" id="KW-0067">ATP-binding</keyword>
<feature type="region of interest" description="Disordered" evidence="6">
    <location>
        <begin position="1483"/>
        <end position="1502"/>
    </location>
</feature>
<feature type="domain" description="DNA2/NAM7 helicase-like C-terminal" evidence="8">
    <location>
        <begin position="1811"/>
        <end position="2013"/>
    </location>
</feature>
<dbReference type="CDD" id="cd18042">
    <property type="entry name" value="DEXXQc_SETX"/>
    <property type="match status" value="1"/>
</dbReference>
<dbReference type="SUPFAM" id="SSF52540">
    <property type="entry name" value="P-loop containing nucleoside triphosphate hydrolases"/>
    <property type="match status" value="1"/>
</dbReference>
<name>A0A6D2KTN0_9BRAS</name>
<feature type="compositionally biased region" description="Basic and acidic residues" evidence="6">
    <location>
        <begin position="2072"/>
        <end position="2087"/>
    </location>
</feature>
<evidence type="ECO:0000259" key="8">
    <source>
        <dbReference type="Pfam" id="PF13087"/>
    </source>
</evidence>
<evidence type="ECO:0000256" key="4">
    <source>
        <dbReference type="ARBA" id="ARBA00022840"/>
    </source>
</evidence>
<comment type="caution">
    <text evidence="10">The sequence shown here is derived from an EMBL/GenBank/DDBJ whole genome shotgun (WGS) entry which is preliminary data.</text>
</comment>
<dbReference type="InterPro" id="IPR045055">
    <property type="entry name" value="DNA2/NAM7-like"/>
</dbReference>